<gene>
    <name evidence="2" type="ORF">OXX778_LOCUS21303</name>
</gene>
<evidence type="ECO:0000256" key="1">
    <source>
        <dbReference type="SAM" id="MobiDB-lite"/>
    </source>
</evidence>
<keyword evidence="3" id="KW-1185">Reference proteome</keyword>
<evidence type="ECO:0000313" key="3">
    <source>
        <dbReference type="Proteomes" id="UP000663879"/>
    </source>
</evidence>
<accession>A0A814PHM5</accession>
<organism evidence="2 3">
    <name type="scientific">Brachionus calyciflorus</name>
    <dbReference type="NCBI Taxonomy" id="104777"/>
    <lineage>
        <taxon>Eukaryota</taxon>
        <taxon>Metazoa</taxon>
        <taxon>Spiralia</taxon>
        <taxon>Gnathifera</taxon>
        <taxon>Rotifera</taxon>
        <taxon>Eurotatoria</taxon>
        <taxon>Monogononta</taxon>
        <taxon>Pseudotrocha</taxon>
        <taxon>Ploima</taxon>
        <taxon>Brachionidae</taxon>
        <taxon>Brachionus</taxon>
    </lineage>
</organism>
<protein>
    <submittedName>
        <fullName evidence="2">Uncharacterized protein</fullName>
    </submittedName>
</protein>
<comment type="caution">
    <text evidence="2">The sequence shown here is derived from an EMBL/GenBank/DDBJ whole genome shotgun (WGS) entry which is preliminary data.</text>
</comment>
<feature type="region of interest" description="Disordered" evidence="1">
    <location>
        <begin position="163"/>
        <end position="195"/>
    </location>
</feature>
<evidence type="ECO:0000313" key="2">
    <source>
        <dbReference type="EMBL" id="CAF1104173.1"/>
    </source>
</evidence>
<name>A0A814PHM5_9BILA</name>
<dbReference type="EMBL" id="CAJNOC010007745">
    <property type="protein sequence ID" value="CAF1104173.1"/>
    <property type="molecule type" value="Genomic_DNA"/>
</dbReference>
<dbReference type="AlphaFoldDB" id="A0A814PHM5"/>
<reference evidence="2" key="1">
    <citation type="submission" date="2021-02" db="EMBL/GenBank/DDBJ databases">
        <authorList>
            <person name="Nowell W R."/>
        </authorList>
    </citation>
    <scope>NUCLEOTIDE SEQUENCE</scope>
    <source>
        <strain evidence="2">Ploen Becks lab</strain>
    </source>
</reference>
<dbReference type="Proteomes" id="UP000663879">
    <property type="component" value="Unassembled WGS sequence"/>
</dbReference>
<sequence>MLIQNQVRKIEQLKKTFTDDYKAKMKSVCINFLTQFGTKDIINNIAKSLIENENQECFLTCEFSDVSCDIIFKREIDFLLESINISHTSAYCKIMTHLIDCVEDWAENNYEGMMRKHKSKIMAASIYIQAKRKDFDHKLIRKTIREICSEARRYLKKNCKNDTNSIEEENQSESDKSNSSKGTRVENDDSDYEEI</sequence>
<proteinExistence type="predicted"/>
<feature type="compositionally biased region" description="Basic and acidic residues" evidence="1">
    <location>
        <begin position="173"/>
        <end position="187"/>
    </location>
</feature>